<protein>
    <recommendedName>
        <fullName evidence="1">Antitoxin FitA-like ribbon-helix-helix domain-containing protein</fullName>
    </recommendedName>
</protein>
<evidence type="ECO:0000313" key="3">
    <source>
        <dbReference type="Proteomes" id="UP001183388"/>
    </source>
</evidence>
<keyword evidence="3" id="KW-1185">Reference proteome</keyword>
<dbReference type="InterPro" id="IPR010985">
    <property type="entry name" value="Ribbon_hlx_hlx"/>
</dbReference>
<organism evidence="2 3">
    <name type="scientific">Streptomyces boetiae</name>
    <dbReference type="NCBI Taxonomy" id="3075541"/>
    <lineage>
        <taxon>Bacteria</taxon>
        <taxon>Bacillati</taxon>
        <taxon>Actinomycetota</taxon>
        <taxon>Actinomycetes</taxon>
        <taxon>Kitasatosporales</taxon>
        <taxon>Streptomycetaceae</taxon>
        <taxon>Streptomyces</taxon>
    </lineage>
</organism>
<accession>A0ABU2LBJ1</accession>
<dbReference type="Proteomes" id="UP001183388">
    <property type="component" value="Unassembled WGS sequence"/>
</dbReference>
<dbReference type="InterPro" id="IPR053853">
    <property type="entry name" value="FitA-like_RHH"/>
</dbReference>
<sequence length="77" mass="8611">MATVQIRNLDDRAYAVLRRRAADSGRSLQEYLRLRLEEEALRPTVDEVLGEVRPKLSGAGAITMTDILAAEREERGA</sequence>
<feature type="domain" description="Antitoxin FitA-like ribbon-helix-helix" evidence="1">
    <location>
        <begin position="2"/>
        <end position="39"/>
    </location>
</feature>
<gene>
    <name evidence="2" type="ORF">RM780_18485</name>
</gene>
<evidence type="ECO:0000313" key="2">
    <source>
        <dbReference type="EMBL" id="MDT0308934.1"/>
    </source>
</evidence>
<reference evidence="3" key="1">
    <citation type="submission" date="2023-07" db="EMBL/GenBank/DDBJ databases">
        <title>30 novel species of actinomycetes from the DSMZ collection.</title>
        <authorList>
            <person name="Nouioui I."/>
        </authorList>
    </citation>
    <scope>NUCLEOTIDE SEQUENCE [LARGE SCALE GENOMIC DNA]</scope>
    <source>
        <strain evidence="3">DSM 44917</strain>
    </source>
</reference>
<comment type="caution">
    <text evidence="2">The sequence shown here is derived from an EMBL/GenBank/DDBJ whole genome shotgun (WGS) entry which is preliminary data.</text>
</comment>
<dbReference type="SUPFAM" id="SSF47598">
    <property type="entry name" value="Ribbon-helix-helix"/>
    <property type="match status" value="1"/>
</dbReference>
<proteinExistence type="predicted"/>
<dbReference type="Pfam" id="PF22513">
    <property type="entry name" value="FitA-like_RHH"/>
    <property type="match status" value="1"/>
</dbReference>
<evidence type="ECO:0000259" key="1">
    <source>
        <dbReference type="Pfam" id="PF22513"/>
    </source>
</evidence>
<name>A0ABU2LBJ1_9ACTN</name>
<dbReference type="RefSeq" id="WP_311631883.1">
    <property type="nucleotide sequence ID" value="NZ_JAVREN010000028.1"/>
</dbReference>
<dbReference type="EMBL" id="JAVREN010000028">
    <property type="protein sequence ID" value="MDT0308934.1"/>
    <property type="molecule type" value="Genomic_DNA"/>
</dbReference>